<dbReference type="SMART" id="SM00062">
    <property type="entry name" value="PBPb"/>
    <property type="match status" value="1"/>
</dbReference>
<keyword evidence="4" id="KW-0808">Transferase</keyword>
<comment type="caution">
    <text evidence="4">The sequence shown here is derived from an EMBL/GenBank/DDBJ whole genome shotgun (WGS) entry which is preliminary data.</text>
</comment>
<dbReference type="SUPFAM" id="SSF53850">
    <property type="entry name" value="Periplasmic binding protein-like II"/>
    <property type="match status" value="1"/>
</dbReference>
<evidence type="ECO:0000313" key="5">
    <source>
        <dbReference type="Proteomes" id="UP000011135"/>
    </source>
</evidence>
<organism evidence="4 5">
    <name type="scientific">Fulvivirga imtechensis AK7</name>
    <dbReference type="NCBI Taxonomy" id="1237149"/>
    <lineage>
        <taxon>Bacteria</taxon>
        <taxon>Pseudomonadati</taxon>
        <taxon>Bacteroidota</taxon>
        <taxon>Cytophagia</taxon>
        <taxon>Cytophagales</taxon>
        <taxon>Fulvivirgaceae</taxon>
        <taxon>Fulvivirga</taxon>
    </lineage>
</organism>
<gene>
    <name evidence="4" type="ORF">C900_01607</name>
</gene>
<dbReference type="Gene3D" id="3.40.190.10">
    <property type="entry name" value="Periplasmic binding protein-like II"/>
    <property type="match status" value="2"/>
</dbReference>
<dbReference type="OrthoDB" id="973690at2"/>
<dbReference type="PANTHER" id="PTHR35936">
    <property type="entry name" value="MEMBRANE-BOUND LYTIC MUREIN TRANSGLYCOSYLASE F"/>
    <property type="match status" value="1"/>
</dbReference>
<feature type="chain" id="PRO_5003993405" evidence="2">
    <location>
        <begin position="27"/>
        <end position="290"/>
    </location>
</feature>
<dbReference type="InterPro" id="IPR001638">
    <property type="entry name" value="Solute-binding_3/MltF_N"/>
</dbReference>
<evidence type="ECO:0000256" key="2">
    <source>
        <dbReference type="SAM" id="SignalP"/>
    </source>
</evidence>
<dbReference type="EMBL" id="AMZN01000024">
    <property type="protein sequence ID" value="ELR72325.1"/>
    <property type="molecule type" value="Genomic_DNA"/>
</dbReference>
<dbReference type="eggNOG" id="COG0834">
    <property type="taxonomic scope" value="Bacteria"/>
</dbReference>
<reference evidence="4 5" key="1">
    <citation type="submission" date="2012-12" db="EMBL/GenBank/DDBJ databases">
        <title>Genome assembly of Fulvivirga imtechensis AK7.</title>
        <authorList>
            <person name="Nupur N."/>
            <person name="Khatri I."/>
            <person name="Kumar R."/>
            <person name="Subramanian S."/>
            <person name="Pinnaka A."/>
        </authorList>
    </citation>
    <scope>NUCLEOTIDE SEQUENCE [LARGE SCALE GENOMIC DNA]</scope>
    <source>
        <strain evidence="4 5">AK7</strain>
    </source>
</reference>
<dbReference type="AlphaFoldDB" id="L8JU76"/>
<dbReference type="RefSeq" id="WP_009579042.1">
    <property type="nucleotide sequence ID" value="NZ_AMZN01000024.1"/>
</dbReference>
<evidence type="ECO:0000256" key="1">
    <source>
        <dbReference type="ARBA" id="ARBA00022729"/>
    </source>
</evidence>
<dbReference type="Pfam" id="PF00497">
    <property type="entry name" value="SBP_bac_3"/>
    <property type="match status" value="1"/>
</dbReference>
<sequence>MKTKVLTFFFGVSAVFLGFLCSPLHAQYSGDTWQKAGSSGSGMISLAYVETPGFVYKDNAGNLTGICVDIMRDFVSYVGEKKGVKLSVQFVGDGSSFGGMYNNVKGSQGGVFGLGNITITPARKKEIKFSPPFITNFAILVTQNSVPTLNSLNEISKTFAGLTAYTAKGTLNDKRLADLKSKYYPDMKVAYASSSPETLEKVLSDPKSFSYLDLAFYLDAVQRRQPLKRHPVGDQSSEQFGFIMPMNSDWQPLMEEFFAADGGYTNSMAYKKILSKHLGDTGVKLLQTKR</sequence>
<proteinExistence type="predicted"/>
<keyword evidence="5" id="KW-1185">Reference proteome</keyword>
<feature type="signal peptide" evidence="2">
    <location>
        <begin position="1"/>
        <end position="26"/>
    </location>
</feature>
<protein>
    <submittedName>
        <fullName evidence="4">Serine/threonine protein kinase</fullName>
    </submittedName>
</protein>
<keyword evidence="4" id="KW-0418">Kinase</keyword>
<name>L8JU76_9BACT</name>
<keyword evidence="4" id="KW-0723">Serine/threonine-protein kinase</keyword>
<feature type="domain" description="Solute-binding protein family 3/N-terminal" evidence="3">
    <location>
        <begin position="43"/>
        <end position="281"/>
    </location>
</feature>
<dbReference type="STRING" id="1237149.C900_01607"/>
<dbReference type="PANTHER" id="PTHR35936:SF17">
    <property type="entry name" value="ARGININE-BINDING EXTRACELLULAR PROTEIN ARTP"/>
    <property type="match status" value="1"/>
</dbReference>
<dbReference type="Proteomes" id="UP000011135">
    <property type="component" value="Unassembled WGS sequence"/>
</dbReference>
<evidence type="ECO:0000259" key="3">
    <source>
        <dbReference type="SMART" id="SM00062"/>
    </source>
</evidence>
<accession>L8JU76</accession>
<keyword evidence="1 2" id="KW-0732">Signal</keyword>
<evidence type="ECO:0000313" key="4">
    <source>
        <dbReference type="EMBL" id="ELR72325.1"/>
    </source>
</evidence>
<dbReference type="GO" id="GO:0004674">
    <property type="term" value="F:protein serine/threonine kinase activity"/>
    <property type="evidence" value="ECO:0007669"/>
    <property type="project" value="UniProtKB-KW"/>
</dbReference>